<dbReference type="AlphaFoldDB" id="A0A7S4HIT3"/>
<sequence>MPALCVTDASLTKDTTDPIPVGGTTAAITLTETEQSVLKSLSHLDDSLDMDSYEPYDPRIATDASTISLLIKLLSGSIEQQEESLTILGCLSWSPVNRSAIRDTGVISLLNKMLEPMDPEEPDDWERYAVVLNARLHENSMDIYLQNLEERKWVVSSLFELTSETGSYIKAKGEDGFFLTIARCTNPRVREAWRISCLSDEQTIVERCGDEKKKHAQLPDDFVEAWGDALVAAFDPSGKVWKGFVAGEKYWSNVKPFKFKTQTSKGMKDIGTFMHVYKLVRKPGAFE</sequence>
<evidence type="ECO:0000313" key="1">
    <source>
        <dbReference type="EMBL" id="CAE2200556.1"/>
    </source>
</evidence>
<dbReference type="Gene3D" id="1.25.10.10">
    <property type="entry name" value="Leucine-rich Repeat Variant"/>
    <property type="match status" value="1"/>
</dbReference>
<gene>
    <name evidence="1" type="ORF">CPOL0286_LOCUS4394</name>
</gene>
<organism evidence="1">
    <name type="scientific">Prymnesium polylepis</name>
    <dbReference type="NCBI Taxonomy" id="72548"/>
    <lineage>
        <taxon>Eukaryota</taxon>
        <taxon>Haptista</taxon>
        <taxon>Haptophyta</taxon>
        <taxon>Prymnesiophyceae</taxon>
        <taxon>Prymnesiales</taxon>
        <taxon>Prymnesiaceae</taxon>
        <taxon>Prymnesium</taxon>
    </lineage>
</organism>
<accession>A0A7S4HIT3</accession>
<reference evidence="1" key="1">
    <citation type="submission" date="2021-01" db="EMBL/GenBank/DDBJ databases">
        <authorList>
            <person name="Corre E."/>
            <person name="Pelletier E."/>
            <person name="Niang G."/>
            <person name="Scheremetjew M."/>
            <person name="Finn R."/>
            <person name="Kale V."/>
            <person name="Holt S."/>
            <person name="Cochrane G."/>
            <person name="Meng A."/>
            <person name="Brown T."/>
            <person name="Cohen L."/>
        </authorList>
    </citation>
    <scope>NUCLEOTIDE SEQUENCE</scope>
    <source>
        <strain evidence="1">UIO037</strain>
    </source>
</reference>
<proteinExistence type="predicted"/>
<name>A0A7S4HIT3_9EUKA</name>
<dbReference type="InterPro" id="IPR011989">
    <property type="entry name" value="ARM-like"/>
</dbReference>
<dbReference type="InterPro" id="IPR016024">
    <property type="entry name" value="ARM-type_fold"/>
</dbReference>
<dbReference type="SUPFAM" id="SSF48371">
    <property type="entry name" value="ARM repeat"/>
    <property type="match status" value="1"/>
</dbReference>
<protein>
    <submittedName>
        <fullName evidence="1">Uncharacterized protein</fullName>
    </submittedName>
</protein>
<dbReference type="EMBL" id="HBKO01009564">
    <property type="protein sequence ID" value="CAE2200556.1"/>
    <property type="molecule type" value="Transcribed_RNA"/>
</dbReference>